<evidence type="ECO:0000256" key="1">
    <source>
        <dbReference type="ARBA" id="ARBA00004953"/>
    </source>
</evidence>
<organism evidence="9 10">
    <name type="scientific">Caenispirillum bisanense</name>
    <dbReference type="NCBI Taxonomy" id="414052"/>
    <lineage>
        <taxon>Bacteria</taxon>
        <taxon>Pseudomonadati</taxon>
        <taxon>Pseudomonadota</taxon>
        <taxon>Alphaproteobacteria</taxon>
        <taxon>Rhodospirillales</taxon>
        <taxon>Novispirillaceae</taxon>
        <taxon>Caenispirillum</taxon>
    </lineage>
</organism>
<evidence type="ECO:0000259" key="8">
    <source>
        <dbReference type="Pfam" id="PF11760"/>
    </source>
</evidence>
<sequence>MTSPVFVALTGPGLALARRLAAALPEAQVHGLAGRTEGADATFADTLAHLRDLFAAGRPIVGVCAAGILIRAVAPLLADKQAEPPVIAVAQDGSAVVPLLGGHHGANALARRLAEVLGVAAAVTTAGDVVHGIALDEPPPGWRLADPAAAKPVMAALAAGQPVRLDGIAPWLAALPQSTDAAHVVTVTEGRDCTGLVVHPQTLALGVGCERGADPAELRDLVARTLAAAGLSEKAVACVCSLDLKADEAAVRALAADLDVPARFFTAAELERETPRLATPSDVVFAEVGCHGVSEGAALAAAGPDAALVVPKAKSPRATCAVARSPAPIDAAAVGRGLGRLTVVGIGPGQAGWRTPAVSAAVARASDLVGYGLYLDLLGPAAAGKRRHQSDLGAEADRARAALDLAGQGRDVALVCSGDAGIYALATLVFELIAHEADPAWRFVEVTVEPGVSAIQAAAARSGAPIGHDFCTISLSDLLTPWEVIDARLRGAAAGDFVVAFYNPVSKRRRDHLARAREILLTGRPGTTPVVLARNLGRPDECVTVTTLAELSPDMADMLTLVLVGSRESRLVDHGGRRWLYTPRGYAAKLGEPVAMGETA</sequence>
<keyword evidence="5" id="KW-0949">S-adenosyl-L-methionine</keyword>
<dbReference type="GO" id="GO:0016787">
    <property type="term" value="F:hydrolase activity"/>
    <property type="evidence" value="ECO:0007669"/>
    <property type="project" value="UniProtKB-KW"/>
</dbReference>
<feature type="domain" description="Tetrapyrrole methylase" evidence="6">
    <location>
        <begin position="340"/>
        <end position="551"/>
    </location>
</feature>
<keyword evidence="9" id="KW-0378">Hydrolase</keyword>
<dbReference type="InterPro" id="IPR035996">
    <property type="entry name" value="4pyrrol_Methylase_sf"/>
</dbReference>
<dbReference type="SUPFAM" id="SSF53790">
    <property type="entry name" value="Tetrapyrrole methylase"/>
    <property type="match status" value="1"/>
</dbReference>
<dbReference type="Gene3D" id="3.40.1010.10">
    <property type="entry name" value="Cobalt-precorrin-4 Transmethylase, Domain 1"/>
    <property type="match status" value="1"/>
</dbReference>
<evidence type="ECO:0000256" key="4">
    <source>
        <dbReference type="ARBA" id="ARBA00022679"/>
    </source>
</evidence>
<dbReference type="InterPro" id="IPR036518">
    <property type="entry name" value="CobE/GbiG_C_sf"/>
</dbReference>
<protein>
    <submittedName>
        <fullName evidence="9">Cobalt-precorrin 5A hydrolase / precorrin-3B C17-methyltransferase</fullName>
    </submittedName>
</protein>
<dbReference type="NCBIfam" id="TIGR01466">
    <property type="entry name" value="cobJ_cbiH"/>
    <property type="match status" value="1"/>
</dbReference>
<evidence type="ECO:0000256" key="2">
    <source>
        <dbReference type="ARBA" id="ARBA00022573"/>
    </source>
</evidence>
<evidence type="ECO:0000256" key="3">
    <source>
        <dbReference type="ARBA" id="ARBA00022603"/>
    </source>
</evidence>
<dbReference type="OrthoDB" id="9772960at2"/>
<dbReference type="Pfam" id="PF01890">
    <property type="entry name" value="CbiG_C"/>
    <property type="match status" value="1"/>
</dbReference>
<dbReference type="InterPro" id="IPR051810">
    <property type="entry name" value="Precorrin_MeTrfase"/>
</dbReference>
<dbReference type="CDD" id="cd11646">
    <property type="entry name" value="Precorrin_3B_C17_MT"/>
    <property type="match status" value="1"/>
</dbReference>
<dbReference type="UniPathway" id="UPA00148"/>
<dbReference type="PANTHER" id="PTHR47036">
    <property type="entry name" value="COBALT-FACTOR III C(17)-METHYLTRANSFERASE-RELATED"/>
    <property type="match status" value="1"/>
</dbReference>
<reference evidence="10" key="1">
    <citation type="submission" date="2017-09" db="EMBL/GenBank/DDBJ databases">
        <authorList>
            <person name="Varghese N."/>
            <person name="Submissions S."/>
        </authorList>
    </citation>
    <scope>NUCLEOTIDE SEQUENCE [LARGE SCALE GENOMIC DNA]</scope>
    <source>
        <strain evidence="10">USBA 140</strain>
    </source>
</reference>
<dbReference type="Pfam" id="PF11760">
    <property type="entry name" value="CbiG_N"/>
    <property type="match status" value="1"/>
</dbReference>
<dbReference type="EMBL" id="OCNJ01000008">
    <property type="protein sequence ID" value="SOD98986.1"/>
    <property type="molecule type" value="Genomic_DNA"/>
</dbReference>
<dbReference type="GO" id="GO:0008168">
    <property type="term" value="F:methyltransferase activity"/>
    <property type="evidence" value="ECO:0007669"/>
    <property type="project" value="UniProtKB-KW"/>
</dbReference>
<evidence type="ECO:0000256" key="5">
    <source>
        <dbReference type="ARBA" id="ARBA00022691"/>
    </source>
</evidence>
<keyword evidence="4 9" id="KW-0808">Transferase</keyword>
<dbReference type="Pfam" id="PF00590">
    <property type="entry name" value="TP_methylase"/>
    <property type="match status" value="1"/>
</dbReference>
<dbReference type="GO" id="GO:0032259">
    <property type="term" value="P:methylation"/>
    <property type="evidence" value="ECO:0007669"/>
    <property type="project" value="UniProtKB-KW"/>
</dbReference>
<dbReference type="InterPro" id="IPR014776">
    <property type="entry name" value="4pyrrole_Mease_sub2"/>
</dbReference>
<dbReference type="Gene3D" id="3.40.50.11220">
    <property type="match status" value="1"/>
</dbReference>
<keyword evidence="3 9" id="KW-0489">Methyltransferase</keyword>
<proteinExistence type="predicted"/>
<feature type="domain" description="Cobalamin synthesis G N-terminal" evidence="8">
    <location>
        <begin position="49"/>
        <end position="128"/>
    </location>
</feature>
<dbReference type="GO" id="GO:0009236">
    <property type="term" value="P:cobalamin biosynthetic process"/>
    <property type="evidence" value="ECO:0007669"/>
    <property type="project" value="UniProtKB-UniPathway"/>
</dbReference>
<dbReference type="InterPro" id="IPR038029">
    <property type="entry name" value="GbiG_N_sf"/>
</dbReference>
<dbReference type="Gene3D" id="3.30.420.180">
    <property type="entry name" value="CobE/GbiG C-terminal domain"/>
    <property type="match status" value="1"/>
</dbReference>
<evidence type="ECO:0000259" key="6">
    <source>
        <dbReference type="Pfam" id="PF00590"/>
    </source>
</evidence>
<gene>
    <name evidence="9" type="ORF">SAMN05421508_108174</name>
</gene>
<feature type="domain" description="CobE/GbiG C-terminal" evidence="7">
    <location>
        <begin position="203"/>
        <end position="323"/>
    </location>
</feature>
<dbReference type="InterPro" id="IPR000878">
    <property type="entry name" value="4pyrrol_Mease"/>
</dbReference>
<evidence type="ECO:0000313" key="9">
    <source>
        <dbReference type="EMBL" id="SOD98986.1"/>
    </source>
</evidence>
<dbReference type="SUPFAM" id="SSF159664">
    <property type="entry name" value="CobE/GbiG C-terminal domain-like"/>
    <property type="match status" value="1"/>
</dbReference>
<dbReference type="InterPro" id="IPR014777">
    <property type="entry name" value="4pyrrole_Mease_sub1"/>
</dbReference>
<evidence type="ECO:0000259" key="7">
    <source>
        <dbReference type="Pfam" id="PF01890"/>
    </source>
</evidence>
<evidence type="ECO:0000313" key="10">
    <source>
        <dbReference type="Proteomes" id="UP000219621"/>
    </source>
</evidence>
<dbReference type="PANTHER" id="PTHR47036:SF1">
    <property type="entry name" value="COBALT-FACTOR III C(17)-METHYLTRANSFERASE-RELATED"/>
    <property type="match status" value="1"/>
</dbReference>
<keyword evidence="10" id="KW-1185">Reference proteome</keyword>
<dbReference type="SUPFAM" id="SSF159672">
    <property type="entry name" value="CbiG N-terminal domain-like"/>
    <property type="match status" value="1"/>
</dbReference>
<dbReference type="Gene3D" id="3.30.950.10">
    <property type="entry name" value="Methyltransferase, Cobalt-precorrin-4 Transmethylase, Domain 2"/>
    <property type="match status" value="1"/>
</dbReference>
<accession>A0A286GUX8</accession>
<comment type="pathway">
    <text evidence="1">Cofactor biosynthesis; adenosylcobalamin biosynthesis.</text>
</comment>
<dbReference type="InterPro" id="IPR002750">
    <property type="entry name" value="CobE/GbiG_C"/>
</dbReference>
<dbReference type="InterPro" id="IPR021744">
    <property type="entry name" value="CbiG_N"/>
</dbReference>
<name>A0A286GUX8_9PROT</name>
<keyword evidence="2" id="KW-0169">Cobalamin biosynthesis</keyword>
<dbReference type="AlphaFoldDB" id="A0A286GUX8"/>
<dbReference type="Proteomes" id="UP000219621">
    <property type="component" value="Unassembled WGS sequence"/>
</dbReference>
<dbReference type="InterPro" id="IPR006363">
    <property type="entry name" value="Cbl_synth_CobJ/CibH_dom"/>
</dbReference>
<dbReference type="RefSeq" id="WP_097280572.1">
    <property type="nucleotide sequence ID" value="NZ_OCNJ01000008.1"/>
</dbReference>